<organism evidence="1 2">
    <name type="scientific">Sphingomonas mucosissima</name>
    <dbReference type="NCBI Taxonomy" id="370959"/>
    <lineage>
        <taxon>Bacteria</taxon>
        <taxon>Pseudomonadati</taxon>
        <taxon>Pseudomonadota</taxon>
        <taxon>Alphaproteobacteria</taxon>
        <taxon>Sphingomonadales</taxon>
        <taxon>Sphingomonadaceae</taxon>
        <taxon>Sphingomonas</taxon>
    </lineage>
</organism>
<accession>A0A245ZRG0</accession>
<evidence type="ECO:0000313" key="1">
    <source>
        <dbReference type="EMBL" id="OWK32319.1"/>
    </source>
</evidence>
<gene>
    <name evidence="1" type="ORF">SPMU_06420</name>
</gene>
<evidence type="ECO:0000313" key="2">
    <source>
        <dbReference type="Proteomes" id="UP000197783"/>
    </source>
</evidence>
<dbReference type="InterPro" id="IPR007438">
    <property type="entry name" value="DUF488"/>
</dbReference>
<dbReference type="RefSeq" id="WP_088331860.1">
    <property type="nucleotide sequence ID" value="NZ_NBBJ01000001.1"/>
</dbReference>
<dbReference type="PANTHER" id="PTHR39337">
    <property type="entry name" value="BLR5642 PROTEIN"/>
    <property type="match status" value="1"/>
</dbReference>
<protein>
    <recommendedName>
        <fullName evidence="3">DUF488 domain-containing protein</fullName>
    </recommendedName>
</protein>
<dbReference type="InterPro" id="IPR014519">
    <property type="entry name" value="UCP024492"/>
</dbReference>
<dbReference type="AlphaFoldDB" id="A0A245ZRG0"/>
<dbReference type="EMBL" id="NBBJ01000001">
    <property type="protein sequence ID" value="OWK32319.1"/>
    <property type="molecule type" value="Genomic_DNA"/>
</dbReference>
<proteinExistence type="predicted"/>
<reference evidence="1 2" key="1">
    <citation type="submission" date="2017-03" db="EMBL/GenBank/DDBJ databases">
        <title>Genome sequence of Sphingomonas mucosissima DSM 17494.</title>
        <authorList>
            <person name="Poehlein A."/>
            <person name="Wuebbeler J.H."/>
            <person name="Steinbuechel A."/>
            <person name="Daniel R."/>
        </authorList>
    </citation>
    <scope>NUCLEOTIDE SEQUENCE [LARGE SCALE GENOMIC DNA]</scope>
    <source>
        <strain evidence="1 2">DSM 17494</strain>
    </source>
</reference>
<dbReference type="Pfam" id="PF04343">
    <property type="entry name" value="DUF488"/>
    <property type="match status" value="1"/>
</dbReference>
<dbReference type="Proteomes" id="UP000197783">
    <property type="component" value="Unassembled WGS sequence"/>
</dbReference>
<evidence type="ECO:0008006" key="3">
    <source>
        <dbReference type="Google" id="ProtNLM"/>
    </source>
</evidence>
<dbReference type="PIRSF" id="PIRSF024492">
    <property type="entry name" value="UCP024492"/>
    <property type="match status" value="1"/>
</dbReference>
<name>A0A245ZRG0_9SPHN</name>
<dbReference type="PANTHER" id="PTHR39337:SF1">
    <property type="entry name" value="BLR5642 PROTEIN"/>
    <property type="match status" value="1"/>
</dbReference>
<dbReference type="OrthoDB" id="9810084at2"/>
<comment type="caution">
    <text evidence="1">The sequence shown here is derived from an EMBL/GenBank/DDBJ whole genome shotgun (WGS) entry which is preliminary data.</text>
</comment>
<sequence length="143" mass="15366">MKIFTIGYEATTMADFLAALTGAGVKRVIDVRALPLSRRPGFSKSILAATLREAGIDYVHLKALGTPKRGRDAAKKGDVATLRAVYDDQLALPEAQAAAAQMRALAAEMPSALLCYERDPCHCHRTLLLHAEGEGAEVVDLFT</sequence>
<keyword evidence="2" id="KW-1185">Reference proteome</keyword>